<name>A0A9P7RKQ1_9PEZI</name>
<evidence type="ECO:0000313" key="1">
    <source>
        <dbReference type="EMBL" id="KAG7059057.1"/>
    </source>
</evidence>
<protein>
    <submittedName>
        <fullName evidence="1">Uncharacterized protein</fullName>
    </submittedName>
</protein>
<keyword evidence="2" id="KW-1185">Reference proteome</keyword>
<sequence length="398" mass="45747">MAQVRSCIAVYHNLVKFTKLFLQILLRPQSIWERMTRAVNTVDLFSSSRWGRLDEPGRYIGIWDDVGSLSSQTDILKPFALQKIVEDDDVDNAQLKSLLRDIPNQVDGVARVFLQEVFDDDIGENKPASGEGFPYEFPSLRSATRSFLPLITNQPYGRQPRWYLLESFTIDESRLGDPGDTWVNSKRFLRFQVIDNRLQAFIMCRTFVDLVHREVETKSDFYQATTSFVTQLCELNAMYRPFKDTSTWEKAFSLQFCHANLLLFARCLLNFEDVFNIERGLTDPARGAKLLRGTLERTTRDDQVIQKFSEVADIMLRVIESLIEILRDAIRSTSASSAPTSRTSNIPTITPENPQLAAIELEIRLHCEQIRGCLSRRSTAMEHDLRLLELSREIVFSS</sequence>
<proteinExistence type="predicted"/>
<accession>A0A9P7RKQ1</accession>
<dbReference type="EMBL" id="JAESDN010000001">
    <property type="protein sequence ID" value="KAG7059057.1"/>
    <property type="molecule type" value="Genomic_DNA"/>
</dbReference>
<gene>
    <name evidence="1" type="ORF">JMJ77_006425</name>
</gene>
<organism evidence="1 2">
    <name type="scientific">Colletotrichum scovillei</name>
    <dbReference type="NCBI Taxonomy" id="1209932"/>
    <lineage>
        <taxon>Eukaryota</taxon>
        <taxon>Fungi</taxon>
        <taxon>Dikarya</taxon>
        <taxon>Ascomycota</taxon>
        <taxon>Pezizomycotina</taxon>
        <taxon>Sordariomycetes</taxon>
        <taxon>Hypocreomycetidae</taxon>
        <taxon>Glomerellales</taxon>
        <taxon>Glomerellaceae</taxon>
        <taxon>Colletotrichum</taxon>
        <taxon>Colletotrichum acutatum species complex</taxon>
    </lineage>
</organism>
<reference evidence="1" key="1">
    <citation type="submission" date="2021-05" db="EMBL/GenBank/DDBJ databases">
        <title>Comparative genomics of three Colletotrichum scovillei strains and genetic complementation revealed genes involved fungal growth and virulence on chili pepper.</title>
        <authorList>
            <person name="Hsieh D.-K."/>
            <person name="Chuang S.-C."/>
            <person name="Chen C.-Y."/>
            <person name="Chao Y.-T."/>
            <person name="Lu M.-Y.J."/>
            <person name="Lee M.-H."/>
            <person name="Shih M.-C."/>
        </authorList>
    </citation>
    <scope>NUCLEOTIDE SEQUENCE</scope>
    <source>
        <strain evidence="1">Coll-153</strain>
    </source>
</reference>
<comment type="caution">
    <text evidence="1">The sequence shown here is derived from an EMBL/GenBank/DDBJ whole genome shotgun (WGS) entry which is preliminary data.</text>
</comment>
<dbReference type="Proteomes" id="UP000699042">
    <property type="component" value="Unassembled WGS sequence"/>
</dbReference>
<evidence type="ECO:0000313" key="2">
    <source>
        <dbReference type="Proteomes" id="UP000699042"/>
    </source>
</evidence>
<dbReference type="AlphaFoldDB" id="A0A9P7RKQ1"/>